<feature type="region of interest" description="Disordered" evidence="1">
    <location>
        <begin position="39"/>
        <end position="207"/>
    </location>
</feature>
<comment type="caution">
    <text evidence="2">The sequence shown here is derived from an EMBL/GenBank/DDBJ whole genome shotgun (WGS) entry which is preliminary data.</text>
</comment>
<accession>A0A814KDP3</accession>
<dbReference type="AlphaFoldDB" id="A0A814KDP3"/>
<dbReference type="EMBL" id="CAJNOR010000979">
    <property type="protein sequence ID" value="CAF1049489.1"/>
    <property type="molecule type" value="Genomic_DNA"/>
</dbReference>
<gene>
    <name evidence="2" type="ORF">XAT740_LOCUS15694</name>
</gene>
<feature type="compositionally biased region" description="Polar residues" evidence="1">
    <location>
        <begin position="147"/>
        <end position="160"/>
    </location>
</feature>
<feature type="compositionally biased region" description="Polar residues" evidence="1">
    <location>
        <begin position="176"/>
        <end position="196"/>
    </location>
</feature>
<name>A0A814KDP3_ADIRI</name>
<feature type="compositionally biased region" description="Low complexity" evidence="1">
    <location>
        <begin position="39"/>
        <end position="55"/>
    </location>
</feature>
<dbReference type="Proteomes" id="UP000663828">
    <property type="component" value="Unassembled WGS sequence"/>
</dbReference>
<feature type="compositionally biased region" description="Basic and acidic residues" evidence="1">
    <location>
        <begin position="80"/>
        <end position="93"/>
    </location>
</feature>
<evidence type="ECO:0000313" key="3">
    <source>
        <dbReference type="Proteomes" id="UP000663828"/>
    </source>
</evidence>
<evidence type="ECO:0000313" key="2">
    <source>
        <dbReference type="EMBL" id="CAF1049489.1"/>
    </source>
</evidence>
<reference evidence="2" key="1">
    <citation type="submission" date="2021-02" db="EMBL/GenBank/DDBJ databases">
        <authorList>
            <person name="Nowell W R."/>
        </authorList>
    </citation>
    <scope>NUCLEOTIDE SEQUENCE</scope>
</reference>
<proteinExistence type="predicted"/>
<protein>
    <submittedName>
        <fullName evidence="2">Uncharacterized protein</fullName>
    </submittedName>
</protein>
<organism evidence="2 3">
    <name type="scientific">Adineta ricciae</name>
    <name type="common">Rotifer</name>
    <dbReference type="NCBI Taxonomy" id="249248"/>
    <lineage>
        <taxon>Eukaryota</taxon>
        <taxon>Metazoa</taxon>
        <taxon>Spiralia</taxon>
        <taxon>Gnathifera</taxon>
        <taxon>Rotifera</taxon>
        <taxon>Eurotatoria</taxon>
        <taxon>Bdelloidea</taxon>
        <taxon>Adinetida</taxon>
        <taxon>Adinetidae</taxon>
        <taxon>Adineta</taxon>
    </lineage>
</organism>
<evidence type="ECO:0000256" key="1">
    <source>
        <dbReference type="SAM" id="MobiDB-lite"/>
    </source>
</evidence>
<keyword evidence="3" id="KW-1185">Reference proteome</keyword>
<sequence length="748" mass="86706">MELLYSNEVLFLIQLQSDHHRERTNYATQWNIVLFTYSPHSSQHRPPSSSRPSSGEQRRPRSDHLLSTLSSRNRSKHRSHSNDSRRSGSETRYRSTSITKQSPTPADRCGRFNSTAYIRERNLRLPQIEIQKSPRRRRSADPRGSESDMNFSARNGSKAGSITILRLNDSDDGLRTSGSRRSSNRKSTSAYKTNDSTDSDMEGVSSPPLDVLRKTTSNHVTSFVPYKSHSSSSSISTKYVDAMKTTNVTNADDTADIDERLKSLEKFMKENLPNDRVFSLLDPVVDRFCLSILPQIRHKINYLVLESSSAERILTIDYPNIYGLSLYNINEEIAQRWFIDSSPLFDIFNKKIRSLCIRIVDKGSRSTDGNLVACVFTNILNVFNNLRYLNCNTFERRRLRRLSFDEKSFTFVCSTLTELRINVVYLNDCLQMLTGGLNQLRTFYVNIECVFSKGMIKDNKPVPHLKCFSLTCRSEMYTHKYSIVPLIRRMLNLEELSLYIVVGQCTFLDGNALKNDFINHLPRLNKFAFSIRSVLLGPDPAYFVSNEDIQQTLKDLGDVPVRSYVDYFPSEKTGQCHFYSDPYTLTYCDRITNSFQGRLFNCVREVSLFDDRPFEHEFFVRIAHAFPFLEQLTVSNETPQEQKLNSNNREFPIIQYPRLIELDFTNVHDDYIEQFLLDTKTCLPQNMTLYISYDSLKRVTRNFRRATMRVNCCQISNVLTYDKFPTSKRLTKYFLNAYISTQRYSAEI</sequence>
<feature type="compositionally biased region" description="Polar residues" evidence="1">
    <location>
        <begin position="94"/>
        <end position="104"/>
    </location>
</feature>